<dbReference type="AlphaFoldDB" id="A0A8J6XCT3"/>
<feature type="transmembrane region" description="Helical" evidence="2">
    <location>
        <begin position="223"/>
        <end position="240"/>
    </location>
</feature>
<evidence type="ECO:0000256" key="2">
    <source>
        <dbReference type="SAM" id="Phobius"/>
    </source>
</evidence>
<keyword evidence="2" id="KW-0812">Transmembrane</keyword>
<organism evidence="3 4">
    <name type="scientific">Iningainema tapete BLCC-T55</name>
    <dbReference type="NCBI Taxonomy" id="2748662"/>
    <lineage>
        <taxon>Bacteria</taxon>
        <taxon>Bacillati</taxon>
        <taxon>Cyanobacteriota</taxon>
        <taxon>Cyanophyceae</taxon>
        <taxon>Nostocales</taxon>
        <taxon>Scytonemataceae</taxon>
        <taxon>Iningainema tapete</taxon>
    </lineage>
</organism>
<dbReference type="RefSeq" id="WP_190824904.1">
    <property type="nucleotide sequence ID" value="NZ_CAWPPI010000005.1"/>
</dbReference>
<feature type="transmembrane region" description="Helical" evidence="2">
    <location>
        <begin position="101"/>
        <end position="122"/>
    </location>
</feature>
<sequence length="362" mass="41053">MKNGSTWFPNPSSWFSALILCVLMGGIVSILRRNENLLLNLPSDRPEQLTITLIFLLLLPIPAIAFFHHFFLSRLIPAIPGEKVNQPQGFIPGLISWWESLYGWLVIVLSSLSATLLFSPLLPALKLNYQTIIYGNSQPQRNIQITFALIWLTIAAIFYQIEHLVKLRLVFGDSSSNEEVDTTVSQQPNDTDVTQIQSTEQPETKKLQVHDFITKHRKLPKKIFTLVLISLVSLWLYMFVKLPQVRQTISTNLAIENPTLVTSRESSKVNSPSPSPTLSATPEDDTYDRAMKKAKRAVKLTKTAQSPSEWQIVMNRWEEAIKLMEAVPGSSPNYATAQEKILKYQIHREFAKHNAGFGEIER</sequence>
<comment type="caution">
    <text evidence="3">The sequence shown here is derived from an EMBL/GenBank/DDBJ whole genome shotgun (WGS) entry which is preliminary data.</text>
</comment>
<dbReference type="Proteomes" id="UP000629098">
    <property type="component" value="Unassembled WGS sequence"/>
</dbReference>
<protein>
    <submittedName>
        <fullName evidence="3">Uncharacterized protein</fullName>
    </submittedName>
</protein>
<feature type="compositionally biased region" description="Polar residues" evidence="1">
    <location>
        <begin position="182"/>
        <end position="201"/>
    </location>
</feature>
<feature type="transmembrane region" description="Helical" evidence="2">
    <location>
        <begin position="12"/>
        <end position="31"/>
    </location>
</feature>
<feature type="region of interest" description="Disordered" evidence="1">
    <location>
        <begin position="261"/>
        <end position="286"/>
    </location>
</feature>
<evidence type="ECO:0000313" key="4">
    <source>
        <dbReference type="Proteomes" id="UP000629098"/>
    </source>
</evidence>
<evidence type="ECO:0000256" key="1">
    <source>
        <dbReference type="SAM" id="MobiDB-lite"/>
    </source>
</evidence>
<evidence type="ECO:0000313" key="3">
    <source>
        <dbReference type="EMBL" id="MBD2770605.1"/>
    </source>
</evidence>
<keyword evidence="2" id="KW-0472">Membrane</keyword>
<reference evidence="3" key="1">
    <citation type="submission" date="2020-09" db="EMBL/GenBank/DDBJ databases">
        <title>Iningainema tapete sp. nov. (Scytonemataceae, Cyanobacteria) from greenhouses in central Florida (USA) produces two types of nodularin with biosynthetic potential for microcystin-LR and anabaenopeptins.</title>
        <authorList>
            <person name="Berthold D.E."/>
            <person name="Lefler F.W."/>
            <person name="Huang I.-S."/>
            <person name="Abdulla H."/>
            <person name="Zimba P.V."/>
            <person name="Laughinghouse H.D. IV."/>
        </authorList>
    </citation>
    <scope>NUCLEOTIDE SEQUENCE</scope>
    <source>
        <strain evidence="3">BLCCT55</strain>
    </source>
</reference>
<name>A0A8J6XCT3_9CYAN</name>
<feature type="transmembrane region" description="Helical" evidence="2">
    <location>
        <begin position="143"/>
        <end position="161"/>
    </location>
</feature>
<feature type="region of interest" description="Disordered" evidence="1">
    <location>
        <begin position="180"/>
        <end position="202"/>
    </location>
</feature>
<feature type="compositionally biased region" description="Polar residues" evidence="1">
    <location>
        <begin position="261"/>
        <end position="270"/>
    </location>
</feature>
<keyword evidence="4" id="KW-1185">Reference proteome</keyword>
<proteinExistence type="predicted"/>
<accession>A0A8J6XCT3</accession>
<keyword evidence="2" id="KW-1133">Transmembrane helix</keyword>
<gene>
    <name evidence="3" type="ORF">ICL16_00305</name>
</gene>
<dbReference type="EMBL" id="JACXAE010000005">
    <property type="protein sequence ID" value="MBD2770605.1"/>
    <property type="molecule type" value="Genomic_DNA"/>
</dbReference>
<feature type="transmembrane region" description="Helical" evidence="2">
    <location>
        <begin position="51"/>
        <end position="71"/>
    </location>
</feature>